<comment type="similarity">
    <text evidence="1">Belongs to the class-I aminoacyl-tRNA synthetase family.</text>
</comment>
<dbReference type="Pfam" id="PF03950">
    <property type="entry name" value="tRNA-synt_1c_C"/>
    <property type="match status" value="1"/>
</dbReference>
<dbReference type="SUPFAM" id="SSF50715">
    <property type="entry name" value="Ribosomal protein L25-like"/>
    <property type="match status" value="1"/>
</dbReference>
<dbReference type="GO" id="GO:0005524">
    <property type="term" value="F:ATP binding"/>
    <property type="evidence" value="ECO:0007669"/>
    <property type="project" value="UniProtKB-KW"/>
</dbReference>
<comment type="catalytic activity">
    <reaction evidence="9">
        <text>tRNA(Gln) + L-glutamine + ATP = L-glutaminyl-tRNA(Gln) + AMP + diphosphate</text>
        <dbReference type="Rhea" id="RHEA:20121"/>
        <dbReference type="Rhea" id="RHEA-COMP:9662"/>
        <dbReference type="Rhea" id="RHEA-COMP:9681"/>
        <dbReference type="ChEBI" id="CHEBI:30616"/>
        <dbReference type="ChEBI" id="CHEBI:33019"/>
        <dbReference type="ChEBI" id="CHEBI:58359"/>
        <dbReference type="ChEBI" id="CHEBI:78442"/>
        <dbReference type="ChEBI" id="CHEBI:78521"/>
        <dbReference type="ChEBI" id="CHEBI:456215"/>
        <dbReference type="EC" id="6.1.1.18"/>
    </reaction>
</comment>
<evidence type="ECO:0000256" key="2">
    <source>
        <dbReference type="ARBA" id="ARBA00012836"/>
    </source>
</evidence>
<evidence type="ECO:0000256" key="8">
    <source>
        <dbReference type="ARBA" id="ARBA00030466"/>
    </source>
</evidence>
<dbReference type="InterPro" id="IPR049437">
    <property type="entry name" value="tRNA-synt_1c_C2"/>
</dbReference>
<keyword evidence="7" id="KW-0030">Aminoacyl-tRNA synthetase</keyword>
<dbReference type="PANTHER" id="PTHR43097:SF4">
    <property type="entry name" value="GLUTAMINE--TRNA LIGASE"/>
    <property type="match status" value="1"/>
</dbReference>
<keyword evidence="3" id="KW-0436">Ligase</keyword>
<evidence type="ECO:0000256" key="1">
    <source>
        <dbReference type="ARBA" id="ARBA00005594"/>
    </source>
</evidence>
<dbReference type="InterPro" id="IPR011035">
    <property type="entry name" value="Ribosomal_bL25/Gln-tRNA_synth"/>
</dbReference>
<keyword evidence="4" id="KW-0547">Nucleotide-binding</keyword>
<evidence type="ECO:0000256" key="3">
    <source>
        <dbReference type="ARBA" id="ARBA00022598"/>
    </source>
</evidence>
<evidence type="ECO:0000256" key="7">
    <source>
        <dbReference type="ARBA" id="ARBA00023146"/>
    </source>
</evidence>
<evidence type="ECO:0000256" key="5">
    <source>
        <dbReference type="ARBA" id="ARBA00022840"/>
    </source>
</evidence>
<dbReference type="FunFam" id="2.40.240.10:FF:000006">
    <property type="entry name" value="Putative glutamine--tRNA ligase"/>
    <property type="match status" value="1"/>
</dbReference>
<dbReference type="GO" id="GO:0004819">
    <property type="term" value="F:glutamine-tRNA ligase activity"/>
    <property type="evidence" value="ECO:0007669"/>
    <property type="project" value="UniProtKB-EC"/>
</dbReference>
<sequence>MAVLEPTSKITTTNMPSTTQVEVRIPDFPANEERGSHTVPFAHTIYIERSDFREVMEKGYKRLTPDQPVGLRHAGYVITLQRVIKDASGKVVELEVSCTSSDVAEKPKAFIHWVSQPLQCEVRLYERLFLHKNPEDPSEVPGGFLSDVNPNSMQVIPDALVDQSVAGSKIFDKFQFERIGYFSVDPDSTKEKLVFNRTVTLKEDPGKI</sequence>
<dbReference type="AlphaFoldDB" id="A0A0E9WU11"/>
<dbReference type="InterPro" id="IPR020059">
    <property type="entry name" value="Glu/Gln-tRNA-synth_Ib_codon-bd"/>
</dbReference>
<organism evidence="12">
    <name type="scientific">Anguilla anguilla</name>
    <name type="common">European freshwater eel</name>
    <name type="synonym">Muraena anguilla</name>
    <dbReference type="NCBI Taxonomy" id="7936"/>
    <lineage>
        <taxon>Eukaryota</taxon>
        <taxon>Metazoa</taxon>
        <taxon>Chordata</taxon>
        <taxon>Craniata</taxon>
        <taxon>Vertebrata</taxon>
        <taxon>Euteleostomi</taxon>
        <taxon>Actinopterygii</taxon>
        <taxon>Neopterygii</taxon>
        <taxon>Teleostei</taxon>
        <taxon>Anguilliformes</taxon>
        <taxon>Anguillidae</taxon>
        <taxon>Anguilla</taxon>
    </lineage>
</organism>
<feature type="domain" description="Glutamyl/glutaminyl-tRNA synthetase class Ib anti-codon binding" evidence="10">
    <location>
        <begin position="1"/>
        <end position="98"/>
    </location>
</feature>
<feature type="domain" description="tRNA synthetases class I (E and Q) anti-codon binding" evidence="11">
    <location>
        <begin position="110"/>
        <end position="185"/>
    </location>
</feature>
<name>A0A0E9WU11_ANGAN</name>
<dbReference type="GO" id="GO:0017101">
    <property type="term" value="C:aminoacyl-tRNA synthetase multienzyme complex"/>
    <property type="evidence" value="ECO:0007669"/>
    <property type="project" value="TreeGrafter"/>
</dbReference>
<dbReference type="InterPro" id="IPR050132">
    <property type="entry name" value="Gln/Glu-tRNA_Ligase"/>
</dbReference>
<protein>
    <recommendedName>
        <fullName evidence="2">glutamine--tRNA ligase</fullName>
        <ecNumber evidence="2">6.1.1.18</ecNumber>
    </recommendedName>
    <alternativeName>
        <fullName evidence="8">Glutaminyl-tRNA synthetase</fullName>
    </alternativeName>
</protein>
<keyword evidence="5" id="KW-0067">ATP-binding</keyword>
<accession>A0A0E9WU11</accession>
<dbReference type="PANTHER" id="PTHR43097">
    <property type="entry name" value="GLUTAMINE-TRNA LIGASE"/>
    <property type="match status" value="1"/>
</dbReference>
<evidence type="ECO:0000259" key="10">
    <source>
        <dbReference type="Pfam" id="PF03950"/>
    </source>
</evidence>
<evidence type="ECO:0000256" key="9">
    <source>
        <dbReference type="ARBA" id="ARBA00048270"/>
    </source>
</evidence>
<dbReference type="EMBL" id="GBXM01015604">
    <property type="protein sequence ID" value="JAH92973.1"/>
    <property type="molecule type" value="Transcribed_RNA"/>
</dbReference>
<reference evidence="12" key="2">
    <citation type="journal article" date="2015" name="Fish Shellfish Immunol.">
        <title>Early steps in the European eel (Anguilla anguilla)-Vibrio vulnificus interaction in the gills: Role of the RtxA13 toxin.</title>
        <authorList>
            <person name="Callol A."/>
            <person name="Pajuelo D."/>
            <person name="Ebbesson L."/>
            <person name="Teles M."/>
            <person name="MacKenzie S."/>
            <person name="Amaro C."/>
        </authorList>
    </citation>
    <scope>NUCLEOTIDE SEQUENCE</scope>
</reference>
<evidence type="ECO:0000259" key="11">
    <source>
        <dbReference type="Pfam" id="PF20974"/>
    </source>
</evidence>
<dbReference type="InterPro" id="IPR020056">
    <property type="entry name" value="Rbsml_bL25/Gln-tRNA_synth_N"/>
</dbReference>
<evidence type="ECO:0000256" key="6">
    <source>
        <dbReference type="ARBA" id="ARBA00022917"/>
    </source>
</evidence>
<evidence type="ECO:0000313" key="12">
    <source>
        <dbReference type="EMBL" id="JAH92973.1"/>
    </source>
</evidence>
<proteinExistence type="inferred from homology"/>
<dbReference type="EC" id="6.1.1.18" evidence="2"/>
<keyword evidence="6" id="KW-0648">Protein biosynthesis</keyword>
<reference evidence="12" key="1">
    <citation type="submission" date="2014-11" db="EMBL/GenBank/DDBJ databases">
        <authorList>
            <person name="Amaro Gonzalez C."/>
        </authorList>
    </citation>
    <scope>NUCLEOTIDE SEQUENCE</scope>
</reference>
<dbReference type="GO" id="GO:0006425">
    <property type="term" value="P:glutaminyl-tRNA aminoacylation"/>
    <property type="evidence" value="ECO:0007669"/>
    <property type="project" value="TreeGrafter"/>
</dbReference>
<dbReference type="Gene3D" id="2.40.240.10">
    <property type="entry name" value="Ribosomal Protein L25, Chain P"/>
    <property type="match status" value="2"/>
</dbReference>
<evidence type="ECO:0000256" key="4">
    <source>
        <dbReference type="ARBA" id="ARBA00022741"/>
    </source>
</evidence>
<dbReference type="FunFam" id="2.40.240.10:FF:000008">
    <property type="entry name" value="probable glutamine--tRNA ligase"/>
    <property type="match status" value="1"/>
</dbReference>
<dbReference type="GO" id="GO:0005829">
    <property type="term" value="C:cytosol"/>
    <property type="evidence" value="ECO:0007669"/>
    <property type="project" value="TreeGrafter"/>
</dbReference>
<dbReference type="Pfam" id="PF20974">
    <property type="entry name" value="tRNA-synt_1c_C2"/>
    <property type="match status" value="1"/>
</dbReference>